<feature type="transmembrane region" description="Helical" evidence="1">
    <location>
        <begin position="153"/>
        <end position="180"/>
    </location>
</feature>
<keyword evidence="3" id="KW-1185">Reference proteome</keyword>
<feature type="transmembrane region" description="Helical" evidence="1">
    <location>
        <begin position="53"/>
        <end position="71"/>
    </location>
</feature>
<feature type="transmembrane region" description="Helical" evidence="1">
    <location>
        <begin position="186"/>
        <end position="204"/>
    </location>
</feature>
<feature type="transmembrane region" description="Helical" evidence="1">
    <location>
        <begin position="108"/>
        <end position="141"/>
    </location>
</feature>
<keyword evidence="1" id="KW-1133">Transmembrane helix</keyword>
<dbReference type="InterPro" id="IPR007038">
    <property type="entry name" value="HupE_UreJ"/>
</dbReference>
<gene>
    <name evidence="2" type="ORF">C5F48_09610</name>
</gene>
<dbReference type="Pfam" id="PF04955">
    <property type="entry name" value="HupE_UreJ"/>
    <property type="match status" value="1"/>
</dbReference>
<reference evidence="2 3" key="1">
    <citation type="submission" date="2018-03" db="EMBL/GenBank/DDBJ databases">
        <title>Cereibacter changlensis.</title>
        <authorList>
            <person name="Meyer T.E."/>
            <person name="Miller S."/>
            <person name="Lodha T."/>
            <person name="Gandham S."/>
            <person name="Chintalapati S."/>
            <person name="Chintalapati V.R."/>
        </authorList>
    </citation>
    <scope>NUCLEOTIDE SEQUENCE [LARGE SCALE GENOMIC DNA]</scope>
    <source>
        <strain evidence="2 3">JA139</strain>
    </source>
</reference>
<proteinExistence type="predicted"/>
<dbReference type="Proteomes" id="UP000241010">
    <property type="component" value="Unassembled WGS sequence"/>
</dbReference>
<organism evidence="2 3">
    <name type="scientific">Cereibacter changlensis JA139</name>
    <dbReference type="NCBI Taxonomy" id="1188249"/>
    <lineage>
        <taxon>Bacteria</taxon>
        <taxon>Pseudomonadati</taxon>
        <taxon>Pseudomonadota</taxon>
        <taxon>Alphaproteobacteria</taxon>
        <taxon>Rhodobacterales</taxon>
        <taxon>Paracoccaceae</taxon>
        <taxon>Cereibacter</taxon>
    </lineage>
</organism>
<comment type="caution">
    <text evidence="2">The sequence shown here is derived from an EMBL/GenBank/DDBJ whole genome shotgun (WGS) entry which is preliminary data.</text>
</comment>
<dbReference type="RefSeq" id="WP_107663688.1">
    <property type="nucleotide sequence ID" value="NZ_PZKG01000033.1"/>
</dbReference>
<dbReference type="OrthoDB" id="9808192at2"/>
<keyword evidence="1" id="KW-0812">Transmembrane</keyword>
<keyword evidence="1" id="KW-0472">Membrane</keyword>
<evidence type="ECO:0000313" key="2">
    <source>
        <dbReference type="EMBL" id="PTE21975.1"/>
    </source>
</evidence>
<sequence>MRSAPFAKPADDRPLRLLSALPLAALVLLLPAAALAHPGHVAASPFASGLGHPLGGLDHVLAMLAVGLWAATTGGRALWAMPLAFVLAMLGGGALGAAGLPFPAVEPMILASIVLLGAAVALALRPTLPLALGAIALFGLAHGHAHGAEGPASGLMLYAGGFVLATAALHGAGLLAGLGLARLNVLASRLLGGGTALAGLVLALS</sequence>
<evidence type="ECO:0000256" key="1">
    <source>
        <dbReference type="SAM" id="Phobius"/>
    </source>
</evidence>
<feature type="transmembrane region" description="Helical" evidence="1">
    <location>
        <begin position="78"/>
        <end position="102"/>
    </location>
</feature>
<evidence type="ECO:0000313" key="3">
    <source>
        <dbReference type="Proteomes" id="UP000241010"/>
    </source>
</evidence>
<protein>
    <submittedName>
        <fullName evidence="2">Urease accessory protein</fullName>
    </submittedName>
</protein>
<name>A0A2T4JVR7_9RHOB</name>
<dbReference type="PIRSF" id="PIRSF016919">
    <property type="entry name" value="HupE_UreJ"/>
    <property type="match status" value="1"/>
</dbReference>
<dbReference type="AlphaFoldDB" id="A0A2T4JVR7"/>
<dbReference type="EMBL" id="PZKG01000033">
    <property type="protein sequence ID" value="PTE21975.1"/>
    <property type="molecule type" value="Genomic_DNA"/>
</dbReference>
<accession>A0A2T4JVR7</accession>